<dbReference type="GO" id="GO:0005524">
    <property type="term" value="F:ATP binding"/>
    <property type="evidence" value="ECO:0007669"/>
    <property type="project" value="InterPro"/>
</dbReference>
<dbReference type="InterPro" id="IPR001611">
    <property type="entry name" value="Leu-rich_rpt"/>
</dbReference>
<evidence type="ECO:0000256" key="3">
    <source>
        <dbReference type="ARBA" id="ARBA00022692"/>
    </source>
</evidence>
<dbReference type="FunFam" id="3.80.10.10:FF:000379">
    <property type="entry name" value="Protein NSP-INTERACTING KINASE 2"/>
    <property type="match status" value="1"/>
</dbReference>
<keyword evidence="8" id="KW-0732">Signal</keyword>
<keyword evidence="6 7" id="KW-0472">Membrane</keyword>
<dbReference type="PANTHER" id="PTHR48006">
    <property type="entry name" value="LEUCINE-RICH REPEAT-CONTAINING PROTEIN DDB_G0281931-RELATED"/>
    <property type="match status" value="1"/>
</dbReference>
<protein>
    <submittedName>
        <fullName evidence="10">LRR receptor-like serine/threonine-protein kinase</fullName>
    </submittedName>
</protein>
<evidence type="ECO:0000256" key="8">
    <source>
        <dbReference type="SAM" id="SignalP"/>
    </source>
</evidence>
<dbReference type="InterPro" id="IPR000719">
    <property type="entry name" value="Prot_kinase_dom"/>
</dbReference>
<keyword evidence="5 7" id="KW-1133">Transmembrane helix</keyword>
<dbReference type="AlphaFoldDB" id="A0AAP0GGI2"/>
<keyword evidence="10" id="KW-0808">Transferase</keyword>
<feature type="transmembrane region" description="Helical" evidence="7">
    <location>
        <begin position="309"/>
        <end position="332"/>
    </location>
</feature>
<dbReference type="InterPro" id="IPR051824">
    <property type="entry name" value="LRR_Rcpt-Like_S/T_Kinase"/>
</dbReference>
<dbReference type="Proteomes" id="UP001418222">
    <property type="component" value="Unassembled WGS sequence"/>
</dbReference>
<dbReference type="GO" id="GO:0016020">
    <property type="term" value="C:membrane"/>
    <property type="evidence" value="ECO:0007669"/>
    <property type="project" value="UniProtKB-SubCell"/>
</dbReference>
<dbReference type="Gene3D" id="3.30.200.20">
    <property type="entry name" value="Phosphorylase Kinase, domain 1"/>
    <property type="match status" value="1"/>
</dbReference>
<proteinExistence type="predicted"/>
<gene>
    <name evidence="10" type="ORF">KSP39_PZI001173</name>
</gene>
<dbReference type="FunFam" id="3.30.200.20:FF:000371">
    <property type="entry name" value="Protein NSP-INTERACTING KINASE 2"/>
    <property type="match status" value="1"/>
</dbReference>
<dbReference type="InterPro" id="IPR032675">
    <property type="entry name" value="LRR_dom_sf"/>
</dbReference>
<dbReference type="Gene3D" id="1.10.510.10">
    <property type="entry name" value="Transferase(Phosphotransferase) domain 1"/>
    <property type="match status" value="1"/>
</dbReference>
<dbReference type="InterPro" id="IPR001245">
    <property type="entry name" value="Ser-Thr/Tyr_kinase_cat_dom"/>
</dbReference>
<keyword evidence="10" id="KW-0675">Receptor</keyword>
<keyword evidence="10" id="KW-0418">Kinase</keyword>
<dbReference type="SUPFAM" id="SSF56112">
    <property type="entry name" value="Protein kinase-like (PK-like)"/>
    <property type="match status" value="1"/>
</dbReference>
<dbReference type="SMART" id="SM00369">
    <property type="entry name" value="LRR_TYP"/>
    <property type="match status" value="4"/>
</dbReference>
<sequence length="681" mass="74748">MGFLFLRCCYLFFLLQSVLYLESACGNSELESLMEVKTALDPERRFLSSWSFGEDPCSGAFVGVACNERGMVANISLQGKGLSGSISPSMAGLVGLTGLYLHYNAISGSIPKEISNLTKLSDLYLNVNNLSGHIPEGIGGMVNLQVLQLGYNQMTGSIPTQLGLLKNLKALSLQYNHLTGAIPASLGDLAQLRLMDLSFNHLFGSIPEKLSQASRLFVLELQNNSLSGTVPPEFKRLKEGFKFGNNSDLCGDGFPSLRQCTAADIVNHNSTEPYASPSSGFTPEDIPLSANISSDCTVNLCRKSSKSPLAIVFIGAVIVIVFGTTLGLFTWYRRKKKINNRGLLQDLDSKIIHDHSNELSQKRASPLASLEYSNGWDPLADSRWGVGFSKEVSRSFRFNFEEVECATQYFSEVNLICKGSFSAIYKGRLRDGTMVAVKSISKTSCKSEEAEFLNGLKILTTLQHPNVVRLRGFCFSRARGECFLVYDFISNGKLSQYLVAKSRDDAWFLDWPTRVSIIKGIAKGIEFLHSTKVNKPSLVHQNITADKILLDGNFTPFLSCCGLHRLLADDVVFSTLKTTAAMGYLAPEYTRTGGLTEKSDVYAFGIVVLQILLGKQRAMHLKPSGKDDGIEDRIDGNLGGNLSREEAEKLAEIASLCTSEIPNQRPAMEDVLEELVSLSRR</sequence>
<keyword evidence="11" id="KW-1185">Reference proteome</keyword>
<dbReference type="Gene3D" id="3.80.10.10">
    <property type="entry name" value="Ribonuclease Inhibitor"/>
    <property type="match status" value="1"/>
</dbReference>
<keyword evidence="4" id="KW-0677">Repeat</keyword>
<keyword evidence="3 7" id="KW-0812">Transmembrane</keyword>
<dbReference type="PROSITE" id="PS50011">
    <property type="entry name" value="PROTEIN_KINASE_DOM"/>
    <property type="match status" value="1"/>
</dbReference>
<accession>A0AAP0GGI2</accession>
<dbReference type="InterPro" id="IPR013210">
    <property type="entry name" value="LRR_N_plant-typ"/>
</dbReference>
<dbReference type="SUPFAM" id="SSF52058">
    <property type="entry name" value="L domain-like"/>
    <property type="match status" value="1"/>
</dbReference>
<evidence type="ECO:0000256" key="5">
    <source>
        <dbReference type="ARBA" id="ARBA00022989"/>
    </source>
</evidence>
<dbReference type="Pfam" id="PF07714">
    <property type="entry name" value="PK_Tyr_Ser-Thr"/>
    <property type="match status" value="1"/>
</dbReference>
<evidence type="ECO:0000256" key="6">
    <source>
        <dbReference type="ARBA" id="ARBA00023136"/>
    </source>
</evidence>
<dbReference type="InterPro" id="IPR003591">
    <property type="entry name" value="Leu-rich_rpt_typical-subtyp"/>
</dbReference>
<dbReference type="Pfam" id="PF08263">
    <property type="entry name" value="LRRNT_2"/>
    <property type="match status" value="1"/>
</dbReference>
<feature type="chain" id="PRO_5043018021" evidence="8">
    <location>
        <begin position="21"/>
        <end position="681"/>
    </location>
</feature>
<dbReference type="EMBL" id="JBBWWQ010000001">
    <property type="protein sequence ID" value="KAK8957797.1"/>
    <property type="molecule type" value="Genomic_DNA"/>
</dbReference>
<evidence type="ECO:0000313" key="11">
    <source>
        <dbReference type="Proteomes" id="UP001418222"/>
    </source>
</evidence>
<evidence type="ECO:0000259" key="9">
    <source>
        <dbReference type="PROSITE" id="PS50011"/>
    </source>
</evidence>
<dbReference type="Pfam" id="PF00560">
    <property type="entry name" value="LRR_1"/>
    <property type="match status" value="2"/>
</dbReference>
<dbReference type="GO" id="GO:0004672">
    <property type="term" value="F:protein kinase activity"/>
    <property type="evidence" value="ECO:0007669"/>
    <property type="project" value="InterPro"/>
</dbReference>
<evidence type="ECO:0000256" key="7">
    <source>
        <dbReference type="SAM" id="Phobius"/>
    </source>
</evidence>
<evidence type="ECO:0000256" key="4">
    <source>
        <dbReference type="ARBA" id="ARBA00022737"/>
    </source>
</evidence>
<feature type="domain" description="Protein kinase" evidence="9">
    <location>
        <begin position="410"/>
        <end position="678"/>
    </location>
</feature>
<organism evidence="10 11">
    <name type="scientific">Platanthera zijinensis</name>
    <dbReference type="NCBI Taxonomy" id="2320716"/>
    <lineage>
        <taxon>Eukaryota</taxon>
        <taxon>Viridiplantae</taxon>
        <taxon>Streptophyta</taxon>
        <taxon>Embryophyta</taxon>
        <taxon>Tracheophyta</taxon>
        <taxon>Spermatophyta</taxon>
        <taxon>Magnoliopsida</taxon>
        <taxon>Liliopsida</taxon>
        <taxon>Asparagales</taxon>
        <taxon>Orchidaceae</taxon>
        <taxon>Orchidoideae</taxon>
        <taxon>Orchideae</taxon>
        <taxon>Orchidinae</taxon>
        <taxon>Platanthera</taxon>
    </lineage>
</organism>
<keyword evidence="2" id="KW-0433">Leucine-rich repeat</keyword>
<evidence type="ECO:0000313" key="10">
    <source>
        <dbReference type="EMBL" id="KAK8957797.1"/>
    </source>
</evidence>
<name>A0AAP0GGI2_9ASPA</name>
<reference evidence="10 11" key="1">
    <citation type="journal article" date="2022" name="Nat. Plants">
        <title>Genomes of leafy and leafless Platanthera orchids illuminate the evolution of mycoheterotrophy.</title>
        <authorList>
            <person name="Li M.H."/>
            <person name="Liu K.W."/>
            <person name="Li Z."/>
            <person name="Lu H.C."/>
            <person name="Ye Q.L."/>
            <person name="Zhang D."/>
            <person name="Wang J.Y."/>
            <person name="Li Y.F."/>
            <person name="Zhong Z.M."/>
            <person name="Liu X."/>
            <person name="Yu X."/>
            <person name="Liu D.K."/>
            <person name="Tu X.D."/>
            <person name="Liu B."/>
            <person name="Hao Y."/>
            <person name="Liao X.Y."/>
            <person name="Jiang Y.T."/>
            <person name="Sun W.H."/>
            <person name="Chen J."/>
            <person name="Chen Y.Q."/>
            <person name="Ai Y."/>
            <person name="Zhai J.W."/>
            <person name="Wu S.S."/>
            <person name="Zhou Z."/>
            <person name="Hsiao Y.Y."/>
            <person name="Wu W.L."/>
            <person name="Chen Y.Y."/>
            <person name="Lin Y.F."/>
            <person name="Hsu J.L."/>
            <person name="Li C.Y."/>
            <person name="Wang Z.W."/>
            <person name="Zhao X."/>
            <person name="Zhong W.Y."/>
            <person name="Ma X.K."/>
            <person name="Ma L."/>
            <person name="Huang J."/>
            <person name="Chen G.Z."/>
            <person name="Huang M.Z."/>
            <person name="Huang L."/>
            <person name="Peng D.H."/>
            <person name="Luo Y.B."/>
            <person name="Zou S.Q."/>
            <person name="Chen S.P."/>
            <person name="Lan S."/>
            <person name="Tsai W.C."/>
            <person name="Van de Peer Y."/>
            <person name="Liu Z.J."/>
        </authorList>
    </citation>
    <scope>NUCLEOTIDE SEQUENCE [LARGE SCALE GENOMIC DNA]</scope>
    <source>
        <strain evidence="10">Lor287</strain>
    </source>
</reference>
<evidence type="ECO:0000256" key="2">
    <source>
        <dbReference type="ARBA" id="ARBA00022614"/>
    </source>
</evidence>
<dbReference type="CDD" id="cd14066">
    <property type="entry name" value="STKc_IRAK"/>
    <property type="match status" value="1"/>
</dbReference>
<comment type="caution">
    <text evidence="10">The sequence shown here is derived from an EMBL/GenBank/DDBJ whole genome shotgun (WGS) entry which is preliminary data.</text>
</comment>
<evidence type="ECO:0000256" key="1">
    <source>
        <dbReference type="ARBA" id="ARBA00004370"/>
    </source>
</evidence>
<dbReference type="PANTHER" id="PTHR48006:SF28">
    <property type="entry name" value="LEUCINE-RICH REPEAT PROTEIN KINASE FAMILY PROTEIN"/>
    <property type="match status" value="1"/>
</dbReference>
<comment type="subcellular location">
    <subcellularLocation>
        <location evidence="1">Membrane</location>
    </subcellularLocation>
</comment>
<feature type="signal peptide" evidence="8">
    <location>
        <begin position="1"/>
        <end position="20"/>
    </location>
</feature>
<dbReference type="Pfam" id="PF13855">
    <property type="entry name" value="LRR_8"/>
    <property type="match status" value="1"/>
</dbReference>
<dbReference type="InterPro" id="IPR011009">
    <property type="entry name" value="Kinase-like_dom_sf"/>
</dbReference>